<evidence type="ECO:0000256" key="10">
    <source>
        <dbReference type="ARBA" id="ARBA00023146"/>
    </source>
</evidence>
<organism evidence="20 21">
    <name type="scientific">Cutaneotrichosporon spelunceum</name>
    <dbReference type="NCBI Taxonomy" id="1672016"/>
    <lineage>
        <taxon>Eukaryota</taxon>
        <taxon>Fungi</taxon>
        <taxon>Dikarya</taxon>
        <taxon>Basidiomycota</taxon>
        <taxon>Agaricomycotina</taxon>
        <taxon>Tremellomycetes</taxon>
        <taxon>Trichosporonales</taxon>
        <taxon>Trichosporonaceae</taxon>
        <taxon>Cutaneotrichosporon</taxon>
    </lineage>
</organism>
<comment type="catalytic activity">
    <reaction evidence="12">
        <text>tRNA(Glu) + L-glutamate + ATP = L-glutamyl-tRNA(Glu) + AMP + diphosphate</text>
        <dbReference type="Rhea" id="RHEA:23540"/>
        <dbReference type="Rhea" id="RHEA-COMP:9663"/>
        <dbReference type="Rhea" id="RHEA-COMP:9680"/>
        <dbReference type="ChEBI" id="CHEBI:29985"/>
        <dbReference type="ChEBI" id="CHEBI:30616"/>
        <dbReference type="ChEBI" id="CHEBI:33019"/>
        <dbReference type="ChEBI" id="CHEBI:78442"/>
        <dbReference type="ChEBI" id="CHEBI:78520"/>
        <dbReference type="ChEBI" id="CHEBI:456215"/>
        <dbReference type="EC" id="6.1.1.17"/>
    </reaction>
</comment>
<dbReference type="InterPro" id="IPR013715">
    <property type="entry name" value="DUF1746"/>
</dbReference>
<dbReference type="FunFam" id="3.40.50.620:FF:000037">
    <property type="entry name" value="Glutamine--tRNA ligase cytoplasmic"/>
    <property type="match status" value="1"/>
</dbReference>
<evidence type="ECO:0000256" key="11">
    <source>
        <dbReference type="ARBA" id="ARBA00030865"/>
    </source>
</evidence>
<evidence type="ECO:0000259" key="16">
    <source>
        <dbReference type="Pfam" id="PF00749"/>
    </source>
</evidence>
<dbReference type="InterPro" id="IPR020056">
    <property type="entry name" value="Rbsml_bL25/Gln-tRNA_synth_N"/>
</dbReference>
<accession>A0AAD3TS64</accession>
<dbReference type="Pfam" id="PF08508">
    <property type="entry name" value="DUF1746"/>
    <property type="match status" value="1"/>
</dbReference>
<feature type="region of interest" description="Disordered" evidence="13">
    <location>
        <begin position="984"/>
        <end position="1006"/>
    </location>
</feature>
<evidence type="ECO:0000256" key="14">
    <source>
        <dbReference type="SAM" id="Phobius"/>
    </source>
</evidence>
<dbReference type="NCBIfam" id="TIGR00463">
    <property type="entry name" value="gltX_arch"/>
    <property type="match status" value="1"/>
</dbReference>
<keyword evidence="6" id="KW-0436">Ligase</keyword>
<feature type="transmembrane region" description="Helical" evidence="14">
    <location>
        <begin position="57"/>
        <end position="77"/>
    </location>
</feature>
<evidence type="ECO:0000256" key="8">
    <source>
        <dbReference type="ARBA" id="ARBA00022840"/>
    </source>
</evidence>
<sequence>MVYAPQRRHAVASMSTTLQALALVQHFYAPNMLVLLCRVFSLIHIRAPPVIQPTRSLFSLWFLVATTNLAAVFFHVVGYGEGGYDTKGLILDFVGQSNPASMVRVLLLDLVIFLLQLVTLIVCYVVNYSPTLPKTDVFPYDDLLLPPEAPARAVAEDDLDIESGDQLRQRRHGKGPRYRSIASDHPVPWAEDDGEDLPGRSTSRSPVRASTPIRRGRSGVPLVFNIPLAHTLSLIFRLPGPSPMRVASGGTPLTTPPTSPRGVQDELALLTAAVTQAAHTNRASHAMSIALPITPVPFFNLAAPATFQGIEVEWILDPAAPPKFDGSSDIETISAKLEANSPRDGPALPELPAKLDRETPFAEVAKILDALDDYLAYRTYFGGVQVGYNDALIWGLIRSNKSAAGSVKIPGRPHLARWYTQFETQDLPKNIAESFNKARSDMDKGKKVKRQEVIEAVLPNAVEGKVVVRFAPEPSGYLHIGHLKAAILNRFFADKYKGKYILRFDDTNPSKEEGEFEDAIKEDLAMIEVEFDKVVHTSDHFDKIREHTIRLIKQGDAFMDNTDAETVKEQRRAVIPSKNRGLSIEENLKLFQDMCDGKAPEWSLRAKIDYEHKNGVMRDPVIYRAVEGSHHITGTKYKAYPMYDLACPVIDHIDGVTHALRANEYAARHEQYEWFIKKLGFPHIEIFDFSRIDFVYTVLSKRKLKYLVEQGVVSGWADPRFPTVRGIRSRGMTVKGLKEYIIGQGASQQLLLLEWDGIWTVNKRVIDPIAPRYWAIAEEKMVPVKVEGRDTDAETVEKRPLHKKNPEVGEKDLVFSSNLIIEQEDAKSFGENEEITAMDWGNAYVTDKKVNTAGDVEAVTLKLHLEGDFKKTSKKVTWLAAPTKEHPLVPVVLIEYDYLITKKKMEEADDLSSIVNPKTEYRTPALASAEVANLKKWDIIQFERKGFYISQGTKDAEGRMEFGFIPDGRLATITLKATPAAETPKVAGASKGSWGKPGAKKAAAPTPVQDGVKVNLSEASTGFEIPVKVDMFESPRIYGKEAVKTEPKVDMFTSKPIYDN</sequence>
<evidence type="ECO:0000256" key="3">
    <source>
        <dbReference type="ARBA" id="ARBA00012835"/>
    </source>
</evidence>
<evidence type="ECO:0000256" key="2">
    <source>
        <dbReference type="ARBA" id="ARBA00008927"/>
    </source>
</evidence>
<dbReference type="InterPro" id="IPR000924">
    <property type="entry name" value="Glu/Gln-tRNA-synth"/>
</dbReference>
<feature type="domain" description="tRNA synthetases class I (E and Q) anti-codon binding" evidence="19">
    <location>
        <begin position="875"/>
        <end position="949"/>
    </location>
</feature>
<feature type="domain" description="DUF1746" evidence="18">
    <location>
        <begin position="27"/>
        <end position="118"/>
    </location>
</feature>
<dbReference type="Gene3D" id="1.20.1050.10">
    <property type="match status" value="1"/>
</dbReference>
<evidence type="ECO:0000256" key="12">
    <source>
        <dbReference type="ARBA" id="ARBA00048351"/>
    </source>
</evidence>
<proteinExistence type="inferred from homology"/>
<keyword evidence="8" id="KW-0067">ATP-binding</keyword>
<dbReference type="Pfam" id="PF00043">
    <property type="entry name" value="GST_C"/>
    <property type="match status" value="1"/>
</dbReference>
<dbReference type="FunFam" id="1.10.1160.10:FF:000001">
    <property type="entry name" value="Glutamine--tRNA ligase"/>
    <property type="match status" value="1"/>
</dbReference>
<dbReference type="GO" id="GO:0004818">
    <property type="term" value="F:glutamate-tRNA ligase activity"/>
    <property type="evidence" value="ECO:0007669"/>
    <property type="project" value="UniProtKB-EC"/>
</dbReference>
<dbReference type="GO" id="GO:0006424">
    <property type="term" value="P:glutamyl-tRNA aminoacylation"/>
    <property type="evidence" value="ECO:0007669"/>
    <property type="project" value="InterPro"/>
</dbReference>
<keyword evidence="14" id="KW-1133">Transmembrane helix</keyword>
<evidence type="ECO:0000259" key="19">
    <source>
        <dbReference type="Pfam" id="PF20974"/>
    </source>
</evidence>
<keyword evidence="21" id="KW-1185">Reference proteome</keyword>
<evidence type="ECO:0000259" key="15">
    <source>
        <dbReference type="Pfam" id="PF00043"/>
    </source>
</evidence>
<dbReference type="InterPro" id="IPR011035">
    <property type="entry name" value="Ribosomal_bL25/Gln-tRNA_synth"/>
</dbReference>
<evidence type="ECO:0000259" key="18">
    <source>
        <dbReference type="Pfam" id="PF08508"/>
    </source>
</evidence>
<reference evidence="20" key="2">
    <citation type="submission" date="2023-06" db="EMBL/GenBank/DDBJ databases">
        <authorList>
            <person name="Kobayashi Y."/>
            <person name="Kayamori A."/>
            <person name="Aoki K."/>
            <person name="Shiwa Y."/>
            <person name="Fujita N."/>
            <person name="Sugita T."/>
            <person name="Iwasaki W."/>
            <person name="Tanaka N."/>
            <person name="Takashima M."/>
        </authorList>
    </citation>
    <scope>NUCLEOTIDE SEQUENCE</scope>
    <source>
        <strain evidence="20">HIS016</strain>
    </source>
</reference>
<dbReference type="EMBL" id="BTCM01000002">
    <property type="protein sequence ID" value="GMK55845.1"/>
    <property type="molecule type" value="Genomic_DNA"/>
</dbReference>
<dbReference type="Gene3D" id="3.40.50.620">
    <property type="entry name" value="HUPs"/>
    <property type="match status" value="1"/>
</dbReference>
<dbReference type="InterPro" id="IPR020058">
    <property type="entry name" value="Glu/Gln-tRNA-synth_Ib_cat-dom"/>
</dbReference>
<dbReference type="InterPro" id="IPR014729">
    <property type="entry name" value="Rossmann-like_a/b/a_fold"/>
</dbReference>
<evidence type="ECO:0000259" key="17">
    <source>
        <dbReference type="Pfam" id="PF03950"/>
    </source>
</evidence>
<dbReference type="PANTHER" id="PTHR43097:SF5">
    <property type="entry name" value="GLUTAMATE--TRNA LIGASE"/>
    <property type="match status" value="1"/>
</dbReference>
<keyword evidence="10" id="KW-0030">Aminoacyl-tRNA synthetase</keyword>
<protein>
    <recommendedName>
        <fullName evidence="3">glutamate--tRNA ligase</fullName>
        <ecNumber evidence="3">6.1.1.17</ecNumber>
    </recommendedName>
    <alternativeName>
        <fullName evidence="11">Glutamyl-tRNA synthetase</fullName>
    </alternativeName>
</protein>
<feature type="domain" description="Glutamyl/glutaminyl-tRNA synthetase class Ib catalytic" evidence="16">
    <location>
        <begin position="465"/>
        <end position="767"/>
    </location>
</feature>
<dbReference type="PRINTS" id="PR00987">
    <property type="entry name" value="TRNASYNTHGLU"/>
</dbReference>
<dbReference type="FunFam" id="2.40.240.10:FF:000004">
    <property type="entry name" value="Glutamyl-tRNA synthetase, cytoplasmic"/>
    <property type="match status" value="1"/>
</dbReference>
<evidence type="ECO:0000256" key="4">
    <source>
        <dbReference type="ARBA" id="ARBA00022490"/>
    </source>
</evidence>
<comment type="similarity">
    <text evidence="2">Belongs to the class-I aminoacyl-tRNA synthetase family. Glutamate--tRNA ligase type 2 subfamily.</text>
</comment>
<feature type="domain" description="Glutamyl/glutaminyl-tRNA synthetase class Ib anti-codon binding" evidence="17">
    <location>
        <begin position="770"/>
        <end position="863"/>
    </location>
</feature>
<evidence type="ECO:0000256" key="9">
    <source>
        <dbReference type="ARBA" id="ARBA00022917"/>
    </source>
</evidence>
<evidence type="ECO:0000313" key="21">
    <source>
        <dbReference type="Proteomes" id="UP001222932"/>
    </source>
</evidence>
<dbReference type="HAMAP" id="MF_02076">
    <property type="entry name" value="Glu_tRNA_synth_type2"/>
    <property type="match status" value="1"/>
</dbReference>
<keyword evidence="5" id="KW-0597">Phosphoprotein</keyword>
<dbReference type="Pfam" id="PF03950">
    <property type="entry name" value="tRNA-synt_1c_C"/>
    <property type="match status" value="1"/>
</dbReference>
<keyword evidence="4" id="KW-0963">Cytoplasm</keyword>
<comment type="caution">
    <text evidence="20">The sequence shown here is derived from an EMBL/GenBank/DDBJ whole genome shotgun (WGS) entry which is preliminary data.</text>
</comment>
<dbReference type="GO" id="GO:0005524">
    <property type="term" value="F:ATP binding"/>
    <property type="evidence" value="ECO:0007669"/>
    <property type="project" value="UniProtKB-KW"/>
</dbReference>
<gene>
    <name evidence="20" type="primary">GUS1</name>
    <name evidence="20" type="ORF">CspeluHIS016_0209010</name>
</gene>
<dbReference type="Pfam" id="PF00749">
    <property type="entry name" value="tRNA-synt_1c"/>
    <property type="match status" value="1"/>
</dbReference>
<reference evidence="20" key="1">
    <citation type="journal article" date="2023" name="BMC Genomics">
        <title>Chromosome-level genome assemblies of Cutaneotrichosporon spp. (Trichosporonales, Basidiomycota) reveal imbalanced evolution between nucleotide sequences and chromosome synteny.</title>
        <authorList>
            <person name="Kobayashi Y."/>
            <person name="Kayamori A."/>
            <person name="Aoki K."/>
            <person name="Shiwa Y."/>
            <person name="Matsutani M."/>
            <person name="Fujita N."/>
            <person name="Sugita T."/>
            <person name="Iwasaki W."/>
            <person name="Tanaka N."/>
            <person name="Takashima M."/>
        </authorList>
    </citation>
    <scope>NUCLEOTIDE SEQUENCE</scope>
    <source>
        <strain evidence="20">HIS016</strain>
    </source>
</reference>
<dbReference type="SUPFAM" id="SSF52374">
    <property type="entry name" value="Nucleotidylyl transferase"/>
    <property type="match status" value="1"/>
</dbReference>
<evidence type="ECO:0000256" key="13">
    <source>
        <dbReference type="SAM" id="MobiDB-lite"/>
    </source>
</evidence>
<dbReference type="InterPro" id="IPR050132">
    <property type="entry name" value="Gln/Glu-tRNA_Ligase"/>
</dbReference>
<dbReference type="InterPro" id="IPR004046">
    <property type="entry name" value="GST_C"/>
</dbReference>
<dbReference type="PROSITE" id="PS00178">
    <property type="entry name" value="AA_TRNA_LIGASE_I"/>
    <property type="match status" value="1"/>
</dbReference>
<dbReference type="GO" id="GO:0005829">
    <property type="term" value="C:cytosol"/>
    <property type="evidence" value="ECO:0007669"/>
    <property type="project" value="TreeGrafter"/>
</dbReference>
<dbReference type="InterPro" id="IPR049437">
    <property type="entry name" value="tRNA-synt_1c_C2"/>
</dbReference>
<dbReference type="InterPro" id="IPR020059">
    <property type="entry name" value="Glu/Gln-tRNA-synth_Ib_codon-bd"/>
</dbReference>
<feature type="transmembrane region" description="Helical" evidence="14">
    <location>
        <begin position="27"/>
        <end position="45"/>
    </location>
</feature>
<dbReference type="AlphaFoldDB" id="A0AAD3TS64"/>
<evidence type="ECO:0000313" key="20">
    <source>
        <dbReference type="EMBL" id="GMK55845.1"/>
    </source>
</evidence>
<keyword evidence="7" id="KW-0547">Nucleotide-binding</keyword>
<dbReference type="SUPFAM" id="SSF50715">
    <property type="entry name" value="Ribosomal protein L25-like"/>
    <property type="match status" value="1"/>
</dbReference>
<evidence type="ECO:0000256" key="1">
    <source>
        <dbReference type="ARBA" id="ARBA00004496"/>
    </source>
</evidence>
<feature type="domain" description="Glutathione S-transferase C-terminal" evidence="15">
    <location>
        <begin position="361"/>
        <end position="425"/>
    </location>
</feature>
<dbReference type="PANTHER" id="PTHR43097">
    <property type="entry name" value="GLUTAMINE-TRNA LIGASE"/>
    <property type="match status" value="1"/>
</dbReference>
<evidence type="ECO:0000256" key="7">
    <source>
        <dbReference type="ARBA" id="ARBA00022741"/>
    </source>
</evidence>
<dbReference type="FunFam" id="3.90.800.10:FF:000001">
    <property type="entry name" value="Glutamine--tRNA ligase"/>
    <property type="match status" value="1"/>
</dbReference>
<dbReference type="GO" id="GO:0017102">
    <property type="term" value="C:methionyl glutamyl tRNA synthetase complex"/>
    <property type="evidence" value="ECO:0007669"/>
    <property type="project" value="TreeGrafter"/>
</dbReference>
<comment type="subcellular location">
    <subcellularLocation>
        <location evidence="1">Cytoplasm</location>
    </subcellularLocation>
</comment>
<keyword evidence="9" id="KW-0648">Protein biosynthesis</keyword>
<feature type="transmembrane region" description="Helical" evidence="14">
    <location>
        <begin position="105"/>
        <end position="126"/>
    </location>
</feature>
<dbReference type="InterPro" id="IPR001412">
    <property type="entry name" value="aa-tRNA-synth_I_CS"/>
</dbReference>
<dbReference type="InterPro" id="IPR004526">
    <property type="entry name" value="Glu-tRNA-synth_arc/euk"/>
</dbReference>
<keyword evidence="14" id="KW-0812">Transmembrane</keyword>
<feature type="compositionally biased region" description="Low complexity" evidence="13">
    <location>
        <begin position="987"/>
        <end position="1005"/>
    </location>
</feature>
<feature type="region of interest" description="Disordered" evidence="13">
    <location>
        <begin position="157"/>
        <end position="212"/>
    </location>
</feature>
<keyword evidence="14" id="KW-0472">Membrane</keyword>
<evidence type="ECO:0000256" key="6">
    <source>
        <dbReference type="ARBA" id="ARBA00022598"/>
    </source>
</evidence>
<dbReference type="Proteomes" id="UP001222932">
    <property type="component" value="Unassembled WGS sequence"/>
</dbReference>
<dbReference type="EC" id="6.1.1.17" evidence="3"/>
<dbReference type="Pfam" id="PF20974">
    <property type="entry name" value="tRNA-synt_1c_C2"/>
    <property type="match status" value="1"/>
</dbReference>
<dbReference type="Gene3D" id="2.40.240.10">
    <property type="entry name" value="Ribosomal Protein L25, Chain P"/>
    <property type="match status" value="2"/>
</dbReference>
<evidence type="ECO:0000256" key="5">
    <source>
        <dbReference type="ARBA" id="ARBA00022553"/>
    </source>
</evidence>
<dbReference type="SUPFAM" id="SSF47616">
    <property type="entry name" value="GST C-terminal domain-like"/>
    <property type="match status" value="1"/>
</dbReference>
<name>A0AAD3TS64_9TREE</name>
<dbReference type="InterPro" id="IPR036282">
    <property type="entry name" value="Glutathione-S-Trfase_C_sf"/>
</dbReference>